<gene>
    <name evidence="1" type="ORF">STAS_22818</name>
</gene>
<protein>
    <submittedName>
        <fullName evidence="1">1-phosphatidylinositol phosphodiesterase</fullName>
    </submittedName>
</protein>
<dbReference type="AlphaFoldDB" id="A0A5A7QLX2"/>
<dbReference type="Proteomes" id="UP000325081">
    <property type="component" value="Unassembled WGS sequence"/>
</dbReference>
<evidence type="ECO:0000313" key="1">
    <source>
        <dbReference type="EMBL" id="GER45842.1"/>
    </source>
</evidence>
<organism evidence="1 2">
    <name type="scientific">Striga asiatica</name>
    <name type="common">Asiatic witchweed</name>
    <name type="synonym">Buchnera asiatica</name>
    <dbReference type="NCBI Taxonomy" id="4170"/>
    <lineage>
        <taxon>Eukaryota</taxon>
        <taxon>Viridiplantae</taxon>
        <taxon>Streptophyta</taxon>
        <taxon>Embryophyta</taxon>
        <taxon>Tracheophyta</taxon>
        <taxon>Spermatophyta</taxon>
        <taxon>Magnoliopsida</taxon>
        <taxon>eudicotyledons</taxon>
        <taxon>Gunneridae</taxon>
        <taxon>Pentapetalae</taxon>
        <taxon>asterids</taxon>
        <taxon>lamiids</taxon>
        <taxon>Lamiales</taxon>
        <taxon>Orobanchaceae</taxon>
        <taxon>Buchnereae</taxon>
        <taxon>Striga</taxon>
    </lineage>
</organism>
<proteinExistence type="predicted"/>
<name>A0A5A7QLX2_STRAF</name>
<sequence length="100" mass="11609">MRVSSGKRWRCGIRTILVDLKRKSDLKIPENEGKVVKTIRRAVGSDLNIGYRLFGWPDSRFRTNRICESGTEEFTHFGNRHSNWQMNWSIAGNCQRGPEV</sequence>
<comment type="caution">
    <text evidence="1">The sequence shown here is derived from an EMBL/GenBank/DDBJ whole genome shotgun (WGS) entry which is preliminary data.</text>
</comment>
<reference evidence="2" key="1">
    <citation type="journal article" date="2019" name="Curr. Biol.">
        <title>Genome Sequence of Striga asiatica Provides Insight into the Evolution of Plant Parasitism.</title>
        <authorList>
            <person name="Yoshida S."/>
            <person name="Kim S."/>
            <person name="Wafula E.K."/>
            <person name="Tanskanen J."/>
            <person name="Kim Y.M."/>
            <person name="Honaas L."/>
            <person name="Yang Z."/>
            <person name="Spallek T."/>
            <person name="Conn C.E."/>
            <person name="Ichihashi Y."/>
            <person name="Cheong K."/>
            <person name="Cui S."/>
            <person name="Der J.P."/>
            <person name="Gundlach H."/>
            <person name="Jiao Y."/>
            <person name="Hori C."/>
            <person name="Ishida J.K."/>
            <person name="Kasahara H."/>
            <person name="Kiba T."/>
            <person name="Kim M.S."/>
            <person name="Koo N."/>
            <person name="Laohavisit A."/>
            <person name="Lee Y.H."/>
            <person name="Lumba S."/>
            <person name="McCourt P."/>
            <person name="Mortimer J.C."/>
            <person name="Mutuku J.M."/>
            <person name="Nomura T."/>
            <person name="Sasaki-Sekimoto Y."/>
            <person name="Seto Y."/>
            <person name="Wang Y."/>
            <person name="Wakatake T."/>
            <person name="Sakakibara H."/>
            <person name="Demura T."/>
            <person name="Yamaguchi S."/>
            <person name="Yoneyama K."/>
            <person name="Manabe R.I."/>
            <person name="Nelson D.C."/>
            <person name="Schulman A.H."/>
            <person name="Timko M.P."/>
            <person name="dePamphilis C.W."/>
            <person name="Choi D."/>
            <person name="Shirasu K."/>
        </authorList>
    </citation>
    <scope>NUCLEOTIDE SEQUENCE [LARGE SCALE GENOMIC DNA]</scope>
    <source>
        <strain evidence="2">cv. UVA1</strain>
    </source>
</reference>
<dbReference type="EMBL" id="BKCP01007327">
    <property type="protein sequence ID" value="GER45842.1"/>
    <property type="molecule type" value="Genomic_DNA"/>
</dbReference>
<evidence type="ECO:0000313" key="2">
    <source>
        <dbReference type="Proteomes" id="UP000325081"/>
    </source>
</evidence>
<accession>A0A5A7QLX2</accession>
<keyword evidence="2" id="KW-1185">Reference proteome</keyword>